<protein>
    <submittedName>
        <fullName evidence="2">Uncharacterized protein</fullName>
    </submittedName>
</protein>
<dbReference type="EMBL" id="JABCRI010000012">
    <property type="protein sequence ID" value="KAF8396138.1"/>
    <property type="molecule type" value="Genomic_DNA"/>
</dbReference>
<evidence type="ECO:0000313" key="2">
    <source>
        <dbReference type="EMBL" id="KAF8396138.1"/>
    </source>
</evidence>
<dbReference type="OrthoDB" id="10256122at2759"/>
<keyword evidence="3" id="KW-1185">Reference proteome</keyword>
<sequence length="130" mass="14460">MAQTMASSDRIDPFLLLDNSYDMSGQVGMGDVFLGGGNMGAEGELYLPSLESISIEENSTTDKNTKNNHFNNINVINSSSNCNNYHEGENIGHWIVKLVEADKTIKTWKEDENATPETHPLNFNPPKELR</sequence>
<organism evidence="2 3">
    <name type="scientific">Tetracentron sinense</name>
    <name type="common">Spur-leaf</name>
    <dbReference type="NCBI Taxonomy" id="13715"/>
    <lineage>
        <taxon>Eukaryota</taxon>
        <taxon>Viridiplantae</taxon>
        <taxon>Streptophyta</taxon>
        <taxon>Embryophyta</taxon>
        <taxon>Tracheophyta</taxon>
        <taxon>Spermatophyta</taxon>
        <taxon>Magnoliopsida</taxon>
        <taxon>Trochodendrales</taxon>
        <taxon>Trochodendraceae</taxon>
        <taxon>Tetracentron</taxon>
    </lineage>
</organism>
<reference evidence="2 3" key="1">
    <citation type="submission" date="2020-04" db="EMBL/GenBank/DDBJ databases">
        <title>Plant Genome Project.</title>
        <authorList>
            <person name="Zhang R.-G."/>
        </authorList>
    </citation>
    <scope>NUCLEOTIDE SEQUENCE [LARGE SCALE GENOMIC DNA]</scope>
    <source>
        <strain evidence="2">YNK0</strain>
        <tissue evidence="2">Leaf</tissue>
    </source>
</reference>
<feature type="region of interest" description="Disordered" evidence="1">
    <location>
        <begin position="109"/>
        <end position="130"/>
    </location>
</feature>
<evidence type="ECO:0000313" key="3">
    <source>
        <dbReference type="Proteomes" id="UP000655225"/>
    </source>
</evidence>
<accession>A0A835D9Q0</accession>
<dbReference type="AlphaFoldDB" id="A0A835D9Q0"/>
<dbReference type="Proteomes" id="UP000655225">
    <property type="component" value="Unassembled WGS sequence"/>
</dbReference>
<gene>
    <name evidence="2" type="ORF">HHK36_017751</name>
</gene>
<name>A0A835D9Q0_TETSI</name>
<comment type="caution">
    <text evidence="2">The sequence shown here is derived from an EMBL/GenBank/DDBJ whole genome shotgun (WGS) entry which is preliminary data.</text>
</comment>
<proteinExistence type="predicted"/>
<evidence type="ECO:0000256" key="1">
    <source>
        <dbReference type="SAM" id="MobiDB-lite"/>
    </source>
</evidence>